<dbReference type="Gene3D" id="3.30.70.270">
    <property type="match status" value="1"/>
</dbReference>
<dbReference type="OrthoDB" id="4729352at2759"/>
<dbReference type="InterPro" id="IPR043502">
    <property type="entry name" value="DNA/RNA_pol_sf"/>
</dbReference>
<evidence type="ECO:0000313" key="1">
    <source>
        <dbReference type="EMBL" id="PMD12308.1"/>
    </source>
</evidence>
<proteinExistence type="predicted"/>
<dbReference type="AlphaFoldDB" id="A0A2J6PE45"/>
<keyword evidence="2" id="KW-1185">Reference proteome</keyword>
<feature type="non-terminal residue" evidence="1">
    <location>
        <position position="1"/>
    </location>
</feature>
<evidence type="ECO:0000313" key="2">
    <source>
        <dbReference type="Proteomes" id="UP000235672"/>
    </source>
</evidence>
<protein>
    <submittedName>
        <fullName evidence="1">Uncharacterized protein</fullName>
    </submittedName>
</protein>
<organism evidence="1 2">
    <name type="scientific">Hyaloscypha hepaticicola</name>
    <dbReference type="NCBI Taxonomy" id="2082293"/>
    <lineage>
        <taxon>Eukaryota</taxon>
        <taxon>Fungi</taxon>
        <taxon>Dikarya</taxon>
        <taxon>Ascomycota</taxon>
        <taxon>Pezizomycotina</taxon>
        <taxon>Leotiomycetes</taxon>
        <taxon>Helotiales</taxon>
        <taxon>Hyaloscyphaceae</taxon>
        <taxon>Hyaloscypha</taxon>
    </lineage>
</organism>
<accession>A0A2J6PE45</accession>
<dbReference type="EMBL" id="KZ613554">
    <property type="protein sequence ID" value="PMD12308.1"/>
    <property type="molecule type" value="Genomic_DNA"/>
</dbReference>
<dbReference type="Proteomes" id="UP000235672">
    <property type="component" value="Unassembled WGS sequence"/>
</dbReference>
<name>A0A2J6PE45_9HELO</name>
<dbReference type="SUPFAM" id="SSF56672">
    <property type="entry name" value="DNA/RNA polymerases"/>
    <property type="match status" value="1"/>
</dbReference>
<reference evidence="1 2" key="1">
    <citation type="submission" date="2016-05" db="EMBL/GenBank/DDBJ databases">
        <title>A degradative enzymes factory behind the ericoid mycorrhizal symbiosis.</title>
        <authorList>
            <consortium name="DOE Joint Genome Institute"/>
            <person name="Martino E."/>
            <person name="Morin E."/>
            <person name="Grelet G."/>
            <person name="Kuo A."/>
            <person name="Kohler A."/>
            <person name="Daghino S."/>
            <person name="Barry K."/>
            <person name="Choi C."/>
            <person name="Cichocki N."/>
            <person name="Clum A."/>
            <person name="Copeland A."/>
            <person name="Hainaut M."/>
            <person name="Haridas S."/>
            <person name="Labutti K."/>
            <person name="Lindquist E."/>
            <person name="Lipzen A."/>
            <person name="Khouja H.-R."/>
            <person name="Murat C."/>
            <person name="Ohm R."/>
            <person name="Olson A."/>
            <person name="Spatafora J."/>
            <person name="Veneault-Fourrey C."/>
            <person name="Henrissat B."/>
            <person name="Grigoriev I."/>
            <person name="Martin F."/>
            <person name="Perotto S."/>
        </authorList>
    </citation>
    <scope>NUCLEOTIDE SEQUENCE [LARGE SCALE GENOMIC DNA]</scope>
    <source>
        <strain evidence="1 2">UAMH 7357</strain>
    </source>
</reference>
<dbReference type="InterPro" id="IPR043128">
    <property type="entry name" value="Rev_trsase/Diguanyl_cyclase"/>
</dbReference>
<dbReference type="Gene3D" id="3.10.10.10">
    <property type="entry name" value="HIV Type 1 Reverse Transcriptase, subunit A, domain 1"/>
    <property type="match status" value="1"/>
</dbReference>
<gene>
    <name evidence="1" type="ORF">NA56DRAFT_587420</name>
</gene>
<sequence length="57" mass="7277">FYINYYRFNKVIIKNRYSLSLINKTLNRLIRIKIFIKFNLKDIYYYIYIYIIIINKK</sequence>